<dbReference type="Proteomes" id="UP000006671">
    <property type="component" value="Unassembled WGS sequence"/>
</dbReference>
<dbReference type="VEuPathDB" id="AmoebaDB:NAEGRDRAFT_71900"/>
<reference evidence="7 8" key="1">
    <citation type="journal article" date="2010" name="Cell">
        <title>The genome of Naegleria gruberi illuminates early eukaryotic versatility.</title>
        <authorList>
            <person name="Fritz-Laylin L.K."/>
            <person name="Prochnik S.E."/>
            <person name="Ginger M.L."/>
            <person name="Dacks J.B."/>
            <person name="Carpenter M.L."/>
            <person name="Field M.C."/>
            <person name="Kuo A."/>
            <person name="Paredez A."/>
            <person name="Chapman J."/>
            <person name="Pham J."/>
            <person name="Shu S."/>
            <person name="Neupane R."/>
            <person name="Cipriano M."/>
            <person name="Mancuso J."/>
            <person name="Tu H."/>
            <person name="Salamov A."/>
            <person name="Lindquist E."/>
            <person name="Shapiro H."/>
            <person name="Lucas S."/>
            <person name="Grigoriev I.V."/>
            <person name="Cande W.Z."/>
            <person name="Fulton C."/>
            <person name="Rokhsar D.S."/>
            <person name="Dawson S.C."/>
        </authorList>
    </citation>
    <scope>NUCLEOTIDE SEQUENCE [LARGE SCALE GENOMIC DNA]</scope>
    <source>
        <strain evidence="7 8">NEG-M</strain>
    </source>
</reference>
<dbReference type="Gene3D" id="1.10.510.10">
    <property type="entry name" value="Transferase(Phosphotransferase) domain 1"/>
    <property type="match status" value="1"/>
</dbReference>
<dbReference type="Gene3D" id="3.30.200.20">
    <property type="entry name" value="Phosphorylase Kinase, domain 1"/>
    <property type="match status" value="1"/>
</dbReference>
<keyword evidence="8" id="KW-1185">Reference proteome</keyword>
<dbReference type="GeneID" id="8854758"/>
<evidence type="ECO:0000256" key="4">
    <source>
        <dbReference type="ARBA" id="ARBA00022777"/>
    </source>
</evidence>
<evidence type="ECO:0000259" key="6">
    <source>
        <dbReference type="PROSITE" id="PS50011"/>
    </source>
</evidence>
<accession>D2VSD3</accession>
<keyword evidence="3" id="KW-0547">Nucleotide-binding</keyword>
<feature type="domain" description="Protein kinase" evidence="6">
    <location>
        <begin position="1"/>
        <end position="274"/>
    </location>
</feature>
<evidence type="ECO:0000256" key="1">
    <source>
        <dbReference type="ARBA" id="ARBA00022527"/>
    </source>
</evidence>
<gene>
    <name evidence="7" type="ORF">NAEGRDRAFT_71900</name>
</gene>
<dbReference type="PROSITE" id="PS50011">
    <property type="entry name" value="PROTEIN_KINASE_DOM"/>
    <property type="match status" value="1"/>
</dbReference>
<dbReference type="InterPro" id="IPR028233">
    <property type="entry name" value="BBIP10"/>
</dbReference>
<dbReference type="InterPro" id="IPR050117">
    <property type="entry name" value="MAPK"/>
</dbReference>
<dbReference type="FunFam" id="1.10.510.10:FF:000624">
    <property type="entry name" value="Mitogen-activated protein kinase"/>
    <property type="match status" value="1"/>
</dbReference>
<dbReference type="InterPro" id="IPR000719">
    <property type="entry name" value="Prot_kinase_dom"/>
</dbReference>
<dbReference type="KEGG" id="ngr:NAEGRDRAFT_71900"/>
<keyword evidence="1" id="KW-0723">Serine/threonine-protein kinase</keyword>
<dbReference type="AlphaFoldDB" id="D2VSD3"/>
<keyword evidence="4" id="KW-0418">Kinase</keyword>
<dbReference type="SUPFAM" id="SSF56112">
    <property type="entry name" value="Protein kinase-like (PK-like)"/>
    <property type="match status" value="1"/>
</dbReference>
<dbReference type="GO" id="GO:0004674">
    <property type="term" value="F:protein serine/threonine kinase activity"/>
    <property type="evidence" value="ECO:0007669"/>
    <property type="project" value="UniProtKB-KW"/>
</dbReference>
<dbReference type="InterPro" id="IPR008271">
    <property type="entry name" value="Ser/Thr_kinase_AS"/>
</dbReference>
<dbReference type="eggNOG" id="KOG0660">
    <property type="taxonomic scope" value="Eukaryota"/>
</dbReference>
<evidence type="ECO:0000256" key="3">
    <source>
        <dbReference type="ARBA" id="ARBA00022741"/>
    </source>
</evidence>
<sequence length="366" mass="42068">MYITGNQSSPNIEKVRFDSSPCNFSTEDESFYSPSASLFVDFSNDSEDLYIVIEYMKDGTLANFMSTTRILQEQISSDVCRNIMCQILCGLNHMHNFGIIHRDLKPENLLVDGDRVVLADFGLSKKQQTEKGSSYVCFRYYRPPEVVLILVQYHQQTTAIDVFSIGCIFFEMLCLEHGYFMHKELFRVNGILNHLQKFCEILGYPNNEDVKGTENSTKYFHSKIDSKDYDGKKPFLEEMCSKFKPDEADLLRKMLTWNPDTRITTQQALEHEYFKGCEYLVNYSNTKPQTNQDIDLDEQETVGITEVIAKAGLVYSEKSTLSEILSKPKIMPLKSITLQKIEEMEKEAAQMAVQAKTANKSDPFEE</sequence>
<dbReference type="GO" id="GO:0034464">
    <property type="term" value="C:BBSome"/>
    <property type="evidence" value="ECO:0007669"/>
    <property type="project" value="InterPro"/>
</dbReference>
<evidence type="ECO:0000256" key="2">
    <source>
        <dbReference type="ARBA" id="ARBA00022679"/>
    </source>
</evidence>
<dbReference type="STRING" id="5762.D2VSD3"/>
<name>D2VSD3_NAEGR</name>
<keyword evidence="2" id="KW-0808">Transferase</keyword>
<evidence type="ECO:0000313" key="7">
    <source>
        <dbReference type="EMBL" id="EFC40400.1"/>
    </source>
</evidence>
<organism evidence="8">
    <name type="scientific">Naegleria gruberi</name>
    <name type="common">Amoeba</name>
    <dbReference type="NCBI Taxonomy" id="5762"/>
    <lineage>
        <taxon>Eukaryota</taxon>
        <taxon>Discoba</taxon>
        <taxon>Heterolobosea</taxon>
        <taxon>Tetramitia</taxon>
        <taxon>Eutetramitia</taxon>
        <taxon>Vahlkampfiidae</taxon>
        <taxon>Naegleria</taxon>
    </lineage>
</organism>
<dbReference type="GO" id="GO:0060271">
    <property type="term" value="P:cilium assembly"/>
    <property type="evidence" value="ECO:0007669"/>
    <property type="project" value="InterPro"/>
</dbReference>
<dbReference type="InterPro" id="IPR011009">
    <property type="entry name" value="Kinase-like_dom_sf"/>
</dbReference>
<dbReference type="InParanoid" id="D2VSD3"/>
<proteinExistence type="predicted"/>
<protein>
    <submittedName>
        <fullName evidence="7">Predicted protein</fullName>
    </submittedName>
</protein>
<dbReference type="Pfam" id="PF00069">
    <property type="entry name" value="Pkinase"/>
    <property type="match status" value="1"/>
</dbReference>
<keyword evidence="5" id="KW-0067">ATP-binding</keyword>
<dbReference type="SMART" id="SM00220">
    <property type="entry name" value="S_TKc"/>
    <property type="match status" value="1"/>
</dbReference>
<dbReference type="PROSITE" id="PS00108">
    <property type="entry name" value="PROTEIN_KINASE_ST"/>
    <property type="match status" value="1"/>
</dbReference>
<dbReference type="EMBL" id="GG738893">
    <property type="protein sequence ID" value="EFC40400.1"/>
    <property type="molecule type" value="Genomic_DNA"/>
</dbReference>
<dbReference type="PANTHER" id="PTHR24055">
    <property type="entry name" value="MITOGEN-ACTIVATED PROTEIN KINASE"/>
    <property type="match status" value="1"/>
</dbReference>
<evidence type="ECO:0000313" key="8">
    <source>
        <dbReference type="Proteomes" id="UP000006671"/>
    </source>
</evidence>
<evidence type="ECO:0000256" key="5">
    <source>
        <dbReference type="ARBA" id="ARBA00022840"/>
    </source>
</evidence>
<dbReference type="Pfam" id="PF14777">
    <property type="entry name" value="BBIP10"/>
    <property type="match status" value="1"/>
</dbReference>
<dbReference type="GO" id="GO:0005524">
    <property type="term" value="F:ATP binding"/>
    <property type="evidence" value="ECO:0007669"/>
    <property type="project" value="UniProtKB-KW"/>
</dbReference>
<dbReference type="OrthoDB" id="2154978at2759"/>
<dbReference type="RefSeq" id="XP_002673144.1">
    <property type="nucleotide sequence ID" value="XM_002673098.1"/>
</dbReference>